<keyword evidence="6" id="KW-0965">Cell junction</keyword>
<sequence length="324" mass="37015">MHLEQGENYAVEDITSSDEKLSILLKGKLRVTCDDIHLHYINPHQFIDSPEWEANHENSDDVFQVTITAEQECLYLCWSRLKLERVLRHRPLFKVLFSNIIVLDDTYRLMLLRYKKKLSPQLFKNDIKQELAHHRPIVLCCGIASPSGPPAPPRTINCVLRLTEWSLFCKVLHGMMGKGKDITHKLYSLNEHLDTSKNGEGRSNLGCHSDYWKTMNRSLSVDAVHTGTQGHVRSLVWRTQNQRRASITNSDRSSPGKNQQFHYWVPVIADQFPATSPFTTYSHTVTAAPTSTTPQVLGSQPPISQLQSSFHNSAEREEKFETPV</sequence>
<keyword evidence="3" id="KW-0796">Tight junction</keyword>
<comment type="caution">
    <text evidence="9">The sequence shown here is derived from an EMBL/GenBank/DDBJ whole genome shotgun (WGS) entry which is preliminary data.</text>
</comment>
<evidence type="ECO:0000256" key="8">
    <source>
        <dbReference type="SAM" id="MobiDB-lite"/>
    </source>
</evidence>
<feature type="region of interest" description="Disordered" evidence="8">
    <location>
        <begin position="290"/>
        <end position="324"/>
    </location>
</feature>
<evidence type="ECO:0000256" key="3">
    <source>
        <dbReference type="ARBA" id="ARBA00022427"/>
    </source>
</evidence>
<gene>
    <name evidence="9" type="ORF">TPAB3V08_LOCUS2592</name>
</gene>
<evidence type="ECO:0000256" key="6">
    <source>
        <dbReference type="ARBA" id="ARBA00022949"/>
    </source>
</evidence>
<organism evidence="9 10">
    <name type="scientific">Timema podura</name>
    <name type="common">Walking stick</name>
    <dbReference type="NCBI Taxonomy" id="61482"/>
    <lineage>
        <taxon>Eukaryota</taxon>
        <taxon>Metazoa</taxon>
        <taxon>Ecdysozoa</taxon>
        <taxon>Arthropoda</taxon>
        <taxon>Hexapoda</taxon>
        <taxon>Insecta</taxon>
        <taxon>Pterygota</taxon>
        <taxon>Neoptera</taxon>
        <taxon>Polyneoptera</taxon>
        <taxon>Phasmatodea</taxon>
        <taxon>Timematodea</taxon>
        <taxon>Timematoidea</taxon>
        <taxon>Timematidae</taxon>
        <taxon>Timema</taxon>
    </lineage>
</organism>
<proteinExistence type="predicted"/>
<dbReference type="Proteomes" id="UP001153148">
    <property type="component" value="Unassembled WGS sequence"/>
</dbReference>
<evidence type="ECO:0000256" key="1">
    <source>
        <dbReference type="ARBA" id="ARBA00004124"/>
    </source>
</evidence>
<dbReference type="InterPro" id="IPR006916">
    <property type="entry name" value="POPDC1-3"/>
</dbReference>
<keyword evidence="7" id="KW-0325">Glycoprotein</keyword>
<evidence type="ECO:0000256" key="5">
    <source>
        <dbReference type="ARBA" id="ARBA00022889"/>
    </source>
</evidence>
<accession>A0ABN7NLB1</accession>
<keyword evidence="10" id="KW-1185">Reference proteome</keyword>
<evidence type="ECO:0000313" key="10">
    <source>
        <dbReference type="Proteomes" id="UP001153148"/>
    </source>
</evidence>
<feature type="compositionally biased region" description="Polar residues" evidence="8">
    <location>
        <begin position="290"/>
        <end position="312"/>
    </location>
</feature>
<dbReference type="PANTHER" id="PTHR12101">
    <property type="entry name" value="POPEYE DOMAIN CONTAINING PROTEIN"/>
    <property type="match status" value="1"/>
</dbReference>
<keyword evidence="4" id="KW-0217">Developmental protein</keyword>
<evidence type="ECO:0008006" key="11">
    <source>
        <dbReference type="Google" id="ProtNLM"/>
    </source>
</evidence>
<reference evidence="9" key="1">
    <citation type="submission" date="2021-03" db="EMBL/GenBank/DDBJ databases">
        <authorList>
            <person name="Tran Van P."/>
        </authorList>
    </citation>
    <scope>NUCLEOTIDE SEQUENCE</scope>
</reference>
<name>A0ABN7NLB1_TIMPD</name>
<evidence type="ECO:0000256" key="4">
    <source>
        <dbReference type="ARBA" id="ARBA00022473"/>
    </source>
</evidence>
<evidence type="ECO:0000313" key="9">
    <source>
        <dbReference type="EMBL" id="CAG2055589.1"/>
    </source>
</evidence>
<feature type="compositionally biased region" description="Basic and acidic residues" evidence="8">
    <location>
        <begin position="313"/>
        <end position="324"/>
    </location>
</feature>
<evidence type="ECO:0000256" key="7">
    <source>
        <dbReference type="ARBA" id="ARBA00023180"/>
    </source>
</evidence>
<dbReference type="EMBL" id="CAJPIN010002659">
    <property type="protein sequence ID" value="CAG2055589.1"/>
    <property type="molecule type" value="Genomic_DNA"/>
</dbReference>
<dbReference type="PANTHER" id="PTHR12101:SF17">
    <property type="entry name" value="BLOOD VESSEL EPICARDIAL SUBSTANCE"/>
    <property type="match status" value="1"/>
</dbReference>
<comment type="subcellular location">
    <subcellularLocation>
        <location evidence="2">Cell junction</location>
        <location evidence="2">Tight junction</location>
    </subcellularLocation>
    <subcellularLocation>
        <location evidence="1">Lateral cell membrane</location>
    </subcellularLocation>
</comment>
<protein>
    <recommendedName>
        <fullName evidence="11">Popeye domain-containing protein 3</fullName>
    </recommendedName>
</protein>
<keyword evidence="5" id="KW-0130">Cell adhesion</keyword>
<evidence type="ECO:0000256" key="2">
    <source>
        <dbReference type="ARBA" id="ARBA00004435"/>
    </source>
</evidence>
<dbReference type="InterPro" id="IPR018490">
    <property type="entry name" value="cNMP-bd_dom_sf"/>
</dbReference>
<dbReference type="SUPFAM" id="SSF51206">
    <property type="entry name" value="cAMP-binding domain-like"/>
    <property type="match status" value="1"/>
</dbReference>